<dbReference type="CDD" id="cd02845">
    <property type="entry name" value="PAZ_piwi_like"/>
    <property type="match status" value="1"/>
</dbReference>
<protein>
    <submittedName>
        <fullName evidence="8">Uncharacterized protein</fullName>
    </submittedName>
</protein>
<dbReference type="HOGENOM" id="CLU_008813_0_0_1"/>
<dbReference type="InterPro" id="IPR036085">
    <property type="entry name" value="PAZ_dom_sf"/>
</dbReference>
<dbReference type="GO" id="GO:0003723">
    <property type="term" value="F:RNA binding"/>
    <property type="evidence" value="ECO:0007669"/>
    <property type="project" value="UniProtKB-KW"/>
</dbReference>
<dbReference type="EMBL" id="KB741167">
    <property type="protein sequence ID" value="ENN73368.1"/>
    <property type="molecule type" value="Genomic_DNA"/>
</dbReference>
<sequence>MSSENSRAPEPKGRGAILQALFERKKREREAMLHGVGVSGQEPKAPRGRAALLEKIRMKSLAPVGGEPAAATPTVEHVTQSLAAVELEEAPQVTHYRGASGKPIDLSVNYIRLKVQPGQGVFEYEVAFSPDVDAKNNRIRLVNQILEGASRAKVFDGGACLYLPNNARGAQAQFQAKMPDDATDVTVTITYKRQKSLGDRECLHLYNVLFKRIMHLLLYVQIGHNYFDPQHRELIPQRKLEVYPGFVVAVDELEDGLMLCLDTQHRVLRTENAYELLNELKCVSSPAHFKEAALRNLLGSLVLTKYNNKSYIIDDILWDMTPRDTFPTSDGREISFMEYYKMMYKITIADPSQPLLLHRRRLKKNTPPELEGRMVCLIPELCTLTGLTDAMRNDFRVMKDVALHTRVTPQQRALALRTYLQNVRSNERVQQILGDWGLRLADDNLPLSGRQLEMEQIVFGSQQMRPAGAGADWGRTMTNCEVTGPMDLLNWVLFYTSQDAKMAQEFAAHMTRLAPSLGYHIGAPRMERLPNDNTATYVSAIRTKIDTSVQVCGAPLKPVDLENLSAQAAVFICPSMRSDRYAVIKKLCSTDVPVASQVINSRTLSRPDKARSIILKIALQINCKLGGTLWTVKFPFRGWMICGIDVYHGGVNQPSVCGFVSSLNESITRWYSTATFQGQELGDFYPRAFAKGLEQFRNQSGAYPSKVVVIRDGAGDGQLDYVKRYEIKQFEDVLKRFELDIPICFVVVQKRISSRLFHRAPSGQLQNPPPGTVLDHTITRRHLYDFFMVPQSVREGTVNPTHYIVLHDTCRLKPDHVQRLCYKLCHLYYNWPGTIRVPAPCQYAHKLAAMVGQQLKTEPSPALADRLWYL</sequence>
<dbReference type="PANTHER" id="PTHR22891">
    <property type="entry name" value="EUKARYOTIC TRANSLATION INITIATION FACTOR 2C"/>
    <property type="match status" value="1"/>
</dbReference>
<dbReference type="GO" id="GO:0140965">
    <property type="term" value="P:secondary piRNA processing"/>
    <property type="evidence" value="ECO:0007669"/>
    <property type="project" value="UniProtKB-ARBA"/>
</dbReference>
<dbReference type="SMART" id="SM00950">
    <property type="entry name" value="Piwi"/>
    <property type="match status" value="1"/>
</dbReference>
<keyword evidence="6" id="KW-0943">RNA-mediated gene silencing</keyword>
<gene>
    <name evidence="8" type="ORF">YQE_10018</name>
</gene>
<accession>N6T6P6</accession>
<keyword evidence="3" id="KW-0963">Cytoplasm</keyword>
<dbReference type="SUPFAM" id="SSF53098">
    <property type="entry name" value="Ribonuclease H-like"/>
    <property type="match status" value="1"/>
</dbReference>
<comment type="subcellular location">
    <subcellularLocation>
        <location evidence="1">Cytoplasm</location>
    </subcellularLocation>
</comment>
<dbReference type="FunFam" id="3.30.420.10:FF:000014">
    <property type="entry name" value="Piwi-like RNA-mediated gene silencing 1"/>
    <property type="match status" value="1"/>
</dbReference>
<dbReference type="CDD" id="cd04658">
    <property type="entry name" value="Piwi_piwi-like_Euk"/>
    <property type="match status" value="1"/>
</dbReference>
<keyword evidence="4" id="KW-0221">Differentiation</keyword>
<dbReference type="Gene3D" id="3.40.50.2300">
    <property type="match status" value="1"/>
</dbReference>
<keyword evidence="2" id="KW-0217">Developmental protein</keyword>
<dbReference type="Pfam" id="PF02170">
    <property type="entry name" value="PAZ"/>
    <property type="match status" value="1"/>
</dbReference>
<evidence type="ECO:0000256" key="4">
    <source>
        <dbReference type="ARBA" id="ARBA00022782"/>
    </source>
</evidence>
<dbReference type="OMA" id="EGGLKLC"/>
<organism evidence="8">
    <name type="scientific">Dendroctonus ponderosae</name>
    <name type="common">Mountain pine beetle</name>
    <dbReference type="NCBI Taxonomy" id="77166"/>
    <lineage>
        <taxon>Eukaryota</taxon>
        <taxon>Metazoa</taxon>
        <taxon>Ecdysozoa</taxon>
        <taxon>Arthropoda</taxon>
        <taxon>Hexapoda</taxon>
        <taxon>Insecta</taxon>
        <taxon>Pterygota</taxon>
        <taxon>Neoptera</taxon>
        <taxon>Endopterygota</taxon>
        <taxon>Coleoptera</taxon>
        <taxon>Polyphaga</taxon>
        <taxon>Cucujiformia</taxon>
        <taxon>Curculionidae</taxon>
        <taxon>Scolytinae</taxon>
        <taxon>Dendroctonus</taxon>
    </lineage>
</organism>
<evidence type="ECO:0000256" key="5">
    <source>
        <dbReference type="ARBA" id="ARBA00022884"/>
    </source>
</evidence>
<dbReference type="AlphaFoldDB" id="N6T6P6"/>
<dbReference type="OrthoDB" id="445936at2759"/>
<evidence type="ECO:0000256" key="7">
    <source>
        <dbReference type="ARBA" id="ARBA00038291"/>
    </source>
</evidence>
<dbReference type="Gene3D" id="3.30.420.10">
    <property type="entry name" value="Ribonuclease H-like superfamily/Ribonuclease H"/>
    <property type="match status" value="1"/>
</dbReference>
<evidence type="ECO:0000313" key="8">
    <source>
        <dbReference type="EMBL" id="ENN73368.1"/>
    </source>
</evidence>
<dbReference type="SUPFAM" id="SSF101690">
    <property type="entry name" value="PAZ domain"/>
    <property type="match status" value="1"/>
</dbReference>
<dbReference type="PROSITE" id="PS50821">
    <property type="entry name" value="PAZ"/>
    <property type="match status" value="1"/>
</dbReference>
<dbReference type="GO" id="GO:0030154">
    <property type="term" value="P:cell differentiation"/>
    <property type="evidence" value="ECO:0007669"/>
    <property type="project" value="UniProtKB-KW"/>
</dbReference>
<reference evidence="8" key="1">
    <citation type="journal article" date="2013" name="Genome Biol.">
        <title>Draft genome of the mountain pine beetle, Dendroctonus ponderosae Hopkins, a major forest pest.</title>
        <authorList>
            <person name="Keeling C.I."/>
            <person name="Yuen M.M."/>
            <person name="Liao N.Y."/>
            <person name="Docking T.R."/>
            <person name="Chan S.K."/>
            <person name="Taylor G.A."/>
            <person name="Palmquist D.L."/>
            <person name="Jackman S.D."/>
            <person name="Nguyen A."/>
            <person name="Li M."/>
            <person name="Henderson H."/>
            <person name="Janes J.K."/>
            <person name="Zhao Y."/>
            <person name="Pandoh P."/>
            <person name="Moore R."/>
            <person name="Sperling F.A."/>
            <person name="Huber D.P."/>
            <person name="Birol I."/>
            <person name="Jones S.J."/>
            <person name="Bohlmann J."/>
        </authorList>
    </citation>
    <scope>NUCLEOTIDE SEQUENCE</scope>
</reference>
<dbReference type="InterPro" id="IPR036397">
    <property type="entry name" value="RNaseH_sf"/>
</dbReference>
<evidence type="ECO:0000256" key="1">
    <source>
        <dbReference type="ARBA" id="ARBA00004496"/>
    </source>
</evidence>
<evidence type="ECO:0000256" key="3">
    <source>
        <dbReference type="ARBA" id="ARBA00022490"/>
    </source>
</evidence>
<dbReference type="SMART" id="SM00949">
    <property type="entry name" value="PAZ"/>
    <property type="match status" value="1"/>
</dbReference>
<comment type="similarity">
    <text evidence="7">Belongs to the argonaute family. Piwi subfamily.</text>
</comment>
<keyword evidence="5" id="KW-0694">RNA-binding</keyword>
<dbReference type="Pfam" id="PF02171">
    <property type="entry name" value="Piwi"/>
    <property type="match status" value="1"/>
</dbReference>
<dbReference type="FunFam" id="2.170.260.10:FF:000003">
    <property type="entry name" value="Piwi-like RNA-mediated gene silencing 2"/>
    <property type="match status" value="1"/>
</dbReference>
<dbReference type="Gene3D" id="2.170.260.10">
    <property type="entry name" value="paz domain"/>
    <property type="match status" value="1"/>
</dbReference>
<evidence type="ECO:0000256" key="2">
    <source>
        <dbReference type="ARBA" id="ARBA00022473"/>
    </source>
</evidence>
<feature type="non-terminal residue" evidence="8">
    <location>
        <position position="1"/>
    </location>
</feature>
<dbReference type="InterPro" id="IPR012337">
    <property type="entry name" value="RNaseH-like_sf"/>
</dbReference>
<dbReference type="InterPro" id="IPR003165">
    <property type="entry name" value="Piwi"/>
</dbReference>
<dbReference type="GO" id="GO:0005737">
    <property type="term" value="C:cytoplasm"/>
    <property type="evidence" value="ECO:0007669"/>
    <property type="project" value="UniProtKB-SubCell"/>
</dbReference>
<proteinExistence type="inferred from homology"/>
<dbReference type="PROSITE" id="PS50822">
    <property type="entry name" value="PIWI"/>
    <property type="match status" value="1"/>
</dbReference>
<dbReference type="Pfam" id="PF23278">
    <property type="entry name" value="Piwi_N"/>
    <property type="match status" value="1"/>
</dbReference>
<dbReference type="InterPro" id="IPR003100">
    <property type="entry name" value="PAZ_dom"/>
</dbReference>
<name>N6T6P6_DENPD</name>
<evidence type="ECO:0000256" key="6">
    <source>
        <dbReference type="ARBA" id="ARBA00023158"/>
    </source>
</evidence>